<feature type="compositionally biased region" description="Low complexity" evidence="6">
    <location>
        <begin position="7"/>
        <end position="19"/>
    </location>
</feature>
<feature type="domain" description="LIM zinc-binding" evidence="7">
    <location>
        <begin position="537"/>
        <end position="600"/>
    </location>
</feature>
<feature type="compositionally biased region" description="Polar residues" evidence="6">
    <location>
        <begin position="100"/>
        <end position="113"/>
    </location>
</feature>
<feature type="compositionally biased region" description="Pro residues" evidence="6">
    <location>
        <begin position="57"/>
        <end position="76"/>
    </location>
</feature>
<dbReference type="SUPFAM" id="SSF57716">
    <property type="entry name" value="Glucocorticoid receptor-like (DNA-binding domain)"/>
    <property type="match status" value="4"/>
</dbReference>
<keyword evidence="2 5" id="KW-0862">Zinc</keyword>
<dbReference type="PROSITE" id="PS50157">
    <property type="entry name" value="ZINC_FINGER_C2H2_2"/>
    <property type="match status" value="1"/>
</dbReference>
<dbReference type="eggNOG" id="KOG1703">
    <property type="taxonomic scope" value="Eukaryota"/>
</dbReference>
<dbReference type="SMART" id="SM00132">
    <property type="entry name" value="LIM"/>
    <property type="match status" value="4"/>
</dbReference>
<dbReference type="Proteomes" id="UP000014254">
    <property type="component" value="Unassembled WGS sequence"/>
</dbReference>
<feature type="region of interest" description="Disordered" evidence="6">
    <location>
        <begin position="1"/>
        <end position="265"/>
    </location>
</feature>
<evidence type="ECO:0000256" key="5">
    <source>
        <dbReference type="PROSITE-ProRule" id="PRU00125"/>
    </source>
</evidence>
<name>S2JLF9_MUCC1</name>
<dbReference type="InterPro" id="IPR013087">
    <property type="entry name" value="Znf_C2H2_type"/>
</dbReference>
<dbReference type="InterPro" id="IPR017351">
    <property type="entry name" value="PINCH-1-4-like"/>
</dbReference>
<reference evidence="10" key="1">
    <citation type="submission" date="2013-05" db="EMBL/GenBank/DDBJ databases">
        <title>The Genome sequence of Mucor circinelloides f. circinelloides 1006PhL.</title>
        <authorList>
            <consortium name="The Broad Institute Genomics Platform"/>
            <person name="Cuomo C."/>
            <person name="Earl A."/>
            <person name="Findley K."/>
            <person name="Lee S.C."/>
            <person name="Walker B."/>
            <person name="Young S."/>
            <person name="Zeng Q."/>
            <person name="Gargeya S."/>
            <person name="Fitzgerald M."/>
            <person name="Haas B."/>
            <person name="Abouelleil A."/>
            <person name="Allen A.W."/>
            <person name="Alvarado L."/>
            <person name="Arachchi H.M."/>
            <person name="Berlin A.M."/>
            <person name="Chapman S.B."/>
            <person name="Gainer-Dewar J."/>
            <person name="Goldberg J."/>
            <person name="Griggs A."/>
            <person name="Gujja S."/>
            <person name="Hansen M."/>
            <person name="Howarth C."/>
            <person name="Imamovic A."/>
            <person name="Ireland A."/>
            <person name="Larimer J."/>
            <person name="McCowan C."/>
            <person name="Murphy C."/>
            <person name="Pearson M."/>
            <person name="Poon T.W."/>
            <person name="Priest M."/>
            <person name="Roberts A."/>
            <person name="Saif S."/>
            <person name="Shea T."/>
            <person name="Sisk P."/>
            <person name="Sykes S."/>
            <person name="Wortman J."/>
            <person name="Nusbaum C."/>
            <person name="Birren B."/>
        </authorList>
    </citation>
    <scope>NUCLEOTIDE SEQUENCE [LARGE SCALE GENOMIC DNA]</scope>
    <source>
        <strain evidence="10">1006PhL</strain>
    </source>
</reference>
<feature type="domain" description="LIM zinc-binding" evidence="7">
    <location>
        <begin position="314"/>
        <end position="373"/>
    </location>
</feature>
<keyword evidence="4" id="KW-0863">Zinc-finger</keyword>
<feature type="compositionally biased region" description="Basic and acidic residues" evidence="6">
    <location>
        <begin position="199"/>
        <end position="209"/>
    </location>
</feature>
<feature type="compositionally biased region" description="Low complexity" evidence="6">
    <location>
        <begin position="127"/>
        <end position="140"/>
    </location>
</feature>
<dbReference type="STRING" id="1220926.S2JLF9"/>
<evidence type="ECO:0000259" key="8">
    <source>
        <dbReference type="PROSITE" id="PS50157"/>
    </source>
</evidence>
<keyword evidence="1 5" id="KW-0479">Metal-binding</keyword>
<dbReference type="PANTHER" id="PTHR24210:SF14">
    <property type="entry name" value="LIM ZINC-BINDING DOMAIN-CONTAINING PROTEIN"/>
    <property type="match status" value="1"/>
</dbReference>
<dbReference type="Gene3D" id="2.10.110.10">
    <property type="entry name" value="Cysteine Rich Protein"/>
    <property type="match status" value="4"/>
</dbReference>
<evidence type="ECO:0000256" key="2">
    <source>
        <dbReference type="ARBA" id="ARBA00022833"/>
    </source>
</evidence>
<evidence type="ECO:0000256" key="1">
    <source>
        <dbReference type="ARBA" id="ARBA00022723"/>
    </source>
</evidence>
<evidence type="ECO:0000313" key="9">
    <source>
        <dbReference type="EMBL" id="EPB89312.1"/>
    </source>
</evidence>
<dbReference type="AlphaFoldDB" id="S2JLF9"/>
<protein>
    <recommendedName>
        <fullName evidence="11">Paxillin</fullName>
    </recommendedName>
</protein>
<dbReference type="PROSITE" id="PS00478">
    <property type="entry name" value="LIM_DOMAIN_1"/>
    <property type="match status" value="3"/>
</dbReference>
<dbReference type="OrthoDB" id="15567at2759"/>
<dbReference type="InParanoid" id="S2JLF9"/>
<feature type="domain" description="C2H2-type" evidence="8">
    <location>
        <begin position="399"/>
        <end position="417"/>
    </location>
</feature>
<evidence type="ECO:0000259" key="7">
    <source>
        <dbReference type="PROSITE" id="PS50023"/>
    </source>
</evidence>
<evidence type="ECO:0000256" key="3">
    <source>
        <dbReference type="ARBA" id="ARBA00023038"/>
    </source>
</evidence>
<dbReference type="EMBL" id="KE123936">
    <property type="protein sequence ID" value="EPB89312.1"/>
    <property type="molecule type" value="Genomic_DNA"/>
</dbReference>
<evidence type="ECO:0000256" key="6">
    <source>
        <dbReference type="SAM" id="MobiDB-lite"/>
    </source>
</evidence>
<accession>S2JLF9</accession>
<feature type="region of interest" description="Disordered" evidence="6">
    <location>
        <begin position="280"/>
        <end position="301"/>
    </location>
</feature>
<keyword evidence="3 5" id="KW-0440">LIM domain</keyword>
<feature type="domain" description="LIM zinc-binding" evidence="7">
    <location>
        <begin position="433"/>
        <end position="492"/>
    </location>
</feature>
<dbReference type="Pfam" id="PF00412">
    <property type="entry name" value="LIM"/>
    <property type="match status" value="4"/>
</dbReference>
<proteinExistence type="predicted"/>
<dbReference type="VEuPathDB" id="FungiDB:HMPREF1544_03821"/>
<dbReference type="InterPro" id="IPR001781">
    <property type="entry name" value="Znf_LIM"/>
</dbReference>
<dbReference type="GO" id="GO:0008270">
    <property type="term" value="F:zinc ion binding"/>
    <property type="evidence" value="ECO:0007669"/>
    <property type="project" value="UniProtKB-KW"/>
</dbReference>
<feature type="compositionally biased region" description="Acidic residues" evidence="6">
    <location>
        <begin position="146"/>
        <end position="159"/>
    </location>
</feature>
<evidence type="ECO:0008006" key="11">
    <source>
        <dbReference type="Google" id="ProtNLM"/>
    </source>
</evidence>
<sequence>MQSDVCYNYYINNQDNGNNGSHQSLRGPRPIQQPPMYHSSYTPRQPRRPIEVRVPTPRTPFVPQSPPQPYVYPAPKPQLGRKPSKTELPSSDFIPPLPAPSSSTKTIGHSNSIVRRKPTPPIPAPKPSSSKPVKPVYQPPFNYYSSDDDNDEDDDDMNDEAILRDLTLSRRMSVHDITISSDEEDEDNEDDDDYSLIDATREPASKMPDDLPPIPQISAPGYSDDEDENTATASGYIASKNDLPPIPSISAPGYSVDEEEDSHKSKAPLPVIPTICVPGGFSDDDDDHKHDNTHTHHTQQKKKSSLYNSMYFGIRCGGCEEPLSGQAITTSGKHWHPRCFKCQACHQNLEHIAFYEKDSLPYCALDYHELFSPRCDFCKTPIEEHSISALGKTYHAGHFFCRECGKPFDEETNFLEHGGHAYCEADYYKQFGKACKGCEETITGDFLVALGGEWHKECFVCADCGSTFASSTFLIKGGKPYCEEHYHQQTSVKKKISLPKAKPLKPLPSLDLLASSKTSKSMDNTASTKDTPETKTKTCHKCQTVINGRCHSAFGHDYHPLHFQCSKCNKLLSARLTGLYQEIDDGEIICKPCVRKSRSIDPVF</sequence>
<evidence type="ECO:0000256" key="4">
    <source>
        <dbReference type="PROSITE-ProRule" id="PRU00042"/>
    </source>
</evidence>
<keyword evidence="10" id="KW-1185">Reference proteome</keyword>
<feature type="compositionally biased region" description="Acidic residues" evidence="6">
    <location>
        <begin position="181"/>
        <end position="195"/>
    </location>
</feature>
<dbReference type="PANTHER" id="PTHR24210">
    <property type="entry name" value="LIM DOMAIN-CONTAINING PROTEIN"/>
    <property type="match status" value="1"/>
</dbReference>
<dbReference type="PROSITE" id="PS50023">
    <property type="entry name" value="LIM_DOMAIN_2"/>
    <property type="match status" value="3"/>
</dbReference>
<organism evidence="9 10">
    <name type="scientific">Mucor circinelloides f. circinelloides (strain 1006PhL)</name>
    <name type="common">Mucormycosis agent</name>
    <name type="synonym">Calyptromyces circinelloides</name>
    <dbReference type="NCBI Taxonomy" id="1220926"/>
    <lineage>
        <taxon>Eukaryota</taxon>
        <taxon>Fungi</taxon>
        <taxon>Fungi incertae sedis</taxon>
        <taxon>Mucoromycota</taxon>
        <taxon>Mucoromycotina</taxon>
        <taxon>Mucoromycetes</taxon>
        <taxon>Mucorales</taxon>
        <taxon>Mucorineae</taxon>
        <taxon>Mucoraceae</taxon>
        <taxon>Mucor</taxon>
    </lineage>
</organism>
<evidence type="ECO:0000313" key="10">
    <source>
        <dbReference type="Proteomes" id="UP000014254"/>
    </source>
</evidence>
<gene>
    <name evidence="9" type="ORF">HMPREF1544_03821</name>
</gene>